<protein>
    <submittedName>
        <fullName evidence="1">Uncharacterized protein</fullName>
    </submittedName>
</protein>
<proteinExistence type="predicted"/>
<dbReference type="AlphaFoldDB" id="A0A4Y3TR89"/>
<organism evidence="1 2">
    <name type="scientific">Acetobacter peroxydans</name>
    <dbReference type="NCBI Taxonomy" id="104098"/>
    <lineage>
        <taxon>Bacteria</taxon>
        <taxon>Pseudomonadati</taxon>
        <taxon>Pseudomonadota</taxon>
        <taxon>Alphaproteobacteria</taxon>
        <taxon>Acetobacterales</taxon>
        <taxon>Acetobacteraceae</taxon>
        <taxon>Acetobacter</taxon>
    </lineage>
</organism>
<gene>
    <name evidence="1" type="ORF">APE01nite_00710</name>
</gene>
<sequence length="353" mass="36502">MTYYGLQSGRRAGCLKPRWLLRSVLPLAALLPLVGCGGAQSEAPVIQYDVALQQFLSAGRDSFMLGRYTVAETQYRKAASLALLRDSAPEIAESGYDLAVAQLAAEEPAQAHATAEKTRRAVALRGGRPSPYLDLVDAAACYRLGQYGQARDLALAAAQEAGATPSAHGGASHDASALLLSTRAALVYALAADQQNDTAALARVPGMVPATDQRAAQALSPAQALALRADQSEIQALVARRTNPAEAWKQAEEAANLRRDSGNYHDMARALALAARSADAAGRKDAAQALWTRAAQSAAAQGGAASHLSSALAAGVAGAADSMRTVTPDDANAWARAAGGVTLHPFTEDAPAP</sequence>
<dbReference type="RefSeq" id="WP_242008787.1">
    <property type="nucleotide sequence ID" value="NZ_BAPL01000016.1"/>
</dbReference>
<dbReference type="EMBL" id="BJMV01000001">
    <property type="protein sequence ID" value="GEB84274.1"/>
    <property type="molecule type" value="Genomic_DNA"/>
</dbReference>
<dbReference type="Proteomes" id="UP000317730">
    <property type="component" value="Unassembled WGS sequence"/>
</dbReference>
<keyword evidence="2" id="KW-1185">Reference proteome</keyword>
<accession>A0A4Y3TR89</accession>
<evidence type="ECO:0000313" key="1">
    <source>
        <dbReference type="EMBL" id="GEB84274.1"/>
    </source>
</evidence>
<reference evidence="1 2" key="1">
    <citation type="submission" date="2019-06" db="EMBL/GenBank/DDBJ databases">
        <title>Whole genome shotgun sequence of Acetobacter peroxydans NBRC 13755.</title>
        <authorList>
            <person name="Hosoyama A."/>
            <person name="Uohara A."/>
            <person name="Ohji S."/>
            <person name="Ichikawa N."/>
        </authorList>
    </citation>
    <scope>NUCLEOTIDE SEQUENCE [LARGE SCALE GENOMIC DNA]</scope>
    <source>
        <strain evidence="1 2">NBRC 13755</strain>
    </source>
</reference>
<evidence type="ECO:0000313" key="2">
    <source>
        <dbReference type="Proteomes" id="UP000317730"/>
    </source>
</evidence>
<comment type="caution">
    <text evidence="1">The sequence shown here is derived from an EMBL/GenBank/DDBJ whole genome shotgun (WGS) entry which is preliminary data.</text>
</comment>
<name>A0A4Y3TR89_9PROT</name>